<organism evidence="1 2">
    <name type="scientific">Melia azedarach</name>
    <name type="common">Chinaberry tree</name>
    <dbReference type="NCBI Taxonomy" id="155640"/>
    <lineage>
        <taxon>Eukaryota</taxon>
        <taxon>Viridiplantae</taxon>
        <taxon>Streptophyta</taxon>
        <taxon>Embryophyta</taxon>
        <taxon>Tracheophyta</taxon>
        <taxon>Spermatophyta</taxon>
        <taxon>Magnoliopsida</taxon>
        <taxon>eudicotyledons</taxon>
        <taxon>Gunneridae</taxon>
        <taxon>Pentapetalae</taxon>
        <taxon>rosids</taxon>
        <taxon>malvids</taxon>
        <taxon>Sapindales</taxon>
        <taxon>Meliaceae</taxon>
        <taxon>Melia</taxon>
    </lineage>
</organism>
<dbReference type="EMBL" id="CM051405">
    <property type="protein sequence ID" value="KAJ4704792.1"/>
    <property type="molecule type" value="Genomic_DNA"/>
</dbReference>
<evidence type="ECO:0000313" key="2">
    <source>
        <dbReference type="Proteomes" id="UP001164539"/>
    </source>
</evidence>
<comment type="caution">
    <text evidence="1">The sequence shown here is derived from an EMBL/GenBank/DDBJ whole genome shotgun (WGS) entry which is preliminary data.</text>
</comment>
<evidence type="ECO:0000313" key="1">
    <source>
        <dbReference type="EMBL" id="KAJ4704792.1"/>
    </source>
</evidence>
<sequence>MNIFLLKTCTKKKPSYAVKSLHTLSICRHFCSHIFKQTPRSKRLDKALRVLDIILPKPRVDTKSQVHLRLIQDFLQTDSNQLVARDFSHDFTLSNSSFGLSNAFDELLESSVVDEENSISMHPDLQREGLKLDASFLSNAVSSCGSARNIRGGTQYQSFAIRSGFIANVYVASSLISMYSKCGEVISAYKIFEEMPVRNVVSWTAIIAAFAQEWQVDMCLELYRMMRNSASEPNDFTFTSILSACTGSGALGQGRSAHCQTIRMGFFSYIQVANALVSMYCKCGSVEEALYVFNNMHDKDIVSWNSMIAGYAQHGLAAQVIDLYEEMEKQRAQPDAITFLGVLSSCRHAGLVEKGKFYFDLMVEHGLKPDLDHYSCIVDLLGRAGLLEEAREFIKNMPIYPNAVIWGSLLSSCRLHGDVWIGIEAAESRLLLEPECAATHVQLANLYASVRCWDQAARLRKLMKDKGLKTNPGCSWIEIKNLVYRFRAEDKSNTRLSEILDALDCLVDHMKTLGYVPEICEAEQQQ</sequence>
<protein>
    <submittedName>
        <fullName evidence="1">Pentatricopeptide repeat-containing protein</fullName>
    </submittedName>
</protein>
<accession>A0ACC1X0J0</accession>
<gene>
    <name evidence="1" type="ORF">OWV82_021651</name>
</gene>
<proteinExistence type="predicted"/>
<keyword evidence="2" id="KW-1185">Reference proteome</keyword>
<dbReference type="Proteomes" id="UP001164539">
    <property type="component" value="Chromosome 12"/>
</dbReference>
<name>A0ACC1X0J0_MELAZ</name>
<reference evidence="1 2" key="1">
    <citation type="journal article" date="2023" name="Science">
        <title>Complex scaffold remodeling in plant triterpene biosynthesis.</title>
        <authorList>
            <person name="De La Pena R."/>
            <person name="Hodgson H."/>
            <person name="Liu J.C."/>
            <person name="Stephenson M.J."/>
            <person name="Martin A.C."/>
            <person name="Owen C."/>
            <person name="Harkess A."/>
            <person name="Leebens-Mack J."/>
            <person name="Jimenez L.E."/>
            <person name="Osbourn A."/>
            <person name="Sattely E.S."/>
        </authorList>
    </citation>
    <scope>NUCLEOTIDE SEQUENCE [LARGE SCALE GENOMIC DNA]</scope>
    <source>
        <strain evidence="2">cv. JPN11</strain>
        <tissue evidence="1">Leaf</tissue>
    </source>
</reference>